<proteinExistence type="predicted"/>
<protein>
    <submittedName>
        <fullName evidence="2">Uncharacterized protein</fullName>
    </submittedName>
</protein>
<dbReference type="EMBL" id="JBHRYE010000021">
    <property type="protein sequence ID" value="MFC3672353.1"/>
    <property type="molecule type" value="Genomic_DNA"/>
</dbReference>
<keyword evidence="3" id="KW-1185">Reference proteome</keyword>
<dbReference type="RefSeq" id="WP_229815221.1">
    <property type="nucleotide sequence ID" value="NZ_BMZP01000007.1"/>
</dbReference>
<keyword evidence="1" id="KW-1133">Transmembrane helix</keyword>
<feature type="transmembrane region" description="Helical" evidence="1">
    <location>
        <begin position="32"/>
        <end position="52"/>
    </location>
</feature>
<reference evidence="3" key="1">
    <citation type="journal article" date="2019" name="Int. J. Syst. Evol. Microbiol.">
        <title>The Global Catalogue of Microorganisms (GCM) 10K type strain sequencing project: providing services to taxonomists for standard genome sequencing and annotation.</title>
        <authorList>
            <consortium name="The Broad Institute Genomics Platform"/>
            <consortium name="The Broad Institute Genome Sequencing Center for Infectious Disease"/>
            <person name="Wu L."/>
            <person name="Ma J."/>
        </authorList>
    </citation>
    <scope>NUCLEOTIDE SEQUENCE [LARGE SCALE GENOMIC DNA]</scope>
    <source>
        <strain evidence="3">KCTC 42224</strain>
    </source>
</reference>
<evidence type="ECO:0000313" key="3">
    <source>
        <dbReference type="Proteomes" id="UP001595683"/>
    </source>
</evidence>
<gene>
    <name evidence="2" type="ORF">ACFOOT_13075</name>
</gene>
<name>A0ABV7V5H8_9SPHN</name>
<keyword evidence="1" id="KW-0812">Transmembrane</keyword>
<evidence type="ECO:0000313" key="2">
    <source>
        <dbReference type="EMBL" id="MFC3672353.1"/>
    </source>
</evidence>
<comment type="caution">
    <text evidence="2">The sequence shown here is derived from an EMBL/GenBank/DDBJ whole genome shotgun (WGS) entry which is preliminary data.</text>
</comment>
<evidence type="ECO:0000256" key="1">
    <source>
        <dbReference type="SAM" id="Phobius"/>
    </source>
</evidence>
<dbReference type="Proteomes" id="UP001595683">
    <property type="component" value="Unassembled WGS sequence"/>
</dbReference>
<accession>A0ABV7V5H8</accession>
<feature type="transmembrane region" description="Helical" evidence="1">
    <location>
        <begin position="64"/>
        <end position="81"/>
    </location>
</feature>
<sequence length="119" mass="13230">MFYNVMASRRPPDECTPGYQQWRPAMPLFNTALWTNAIICLSASACAALVRLGPRLFPTSRAGLIWRESLAIPLYMAAALYGMRLGVLPQDAAPLLTAALALLGPRRLERVALRYILRK</sequence>
<keyword evidence="1" id="KW-0472">Membrane</keyword>
<organism evidence="2 3">
    <name type="scientific">Novosphingobium pokkalii</name>
    <dbReference type="NCBI Taxonomy" id="1770194"/>
    <lineage>
        <taxon>Bacteria</taxon>
        <taxon>Pseudomonadati</taxon>
        <taxon>Pseudomonadota</taxon>
        <taxon>Alphaproteobacteria</taxon>
        <taxon>Sphingomonadales</taxon>
        <taxon>Sphingomonadaceae</taxon>
        <taxon>Novosphingobium</taxon>
    </lineage>
</organism>